<dbReference type="SUPFAM" id="SSF57701">
    <property type="entry name" value="Zn2/Cys6 DNA-binding domain"/>
    <property type="match status" value="1"/>
</dbReference>
<evidence type="ECO:0000259" key="6">
    <source>
        <dbReference type="PROSITE" id="PS50048"/>
    </source>
</evidence>
<dbReference type="AlphaFoldDB" id="A0AAN6NE88"/>
<keyword evidence="3" id="KW-0539">Nucleus</keyword>
<dbReference type="InterPro" id="IPR007219">
    <property type="entry name" value="XnlR_reg_dom"/>
</dbReference>
<dbReference type="Proteomes" id="UP001303473">
    <property type="component" value="Unassembled WGS sequence"/>
</dbReference>
<dbReference type="InterPro" id="IPR036864">
    <property type="entry name" value="Zn2-C6_fun-type_DNA-bd_sf"/>
</dbReference>
<dbReference type="Gene3D" id="4.10.240.10">
    <property type="entry name" value="Zn(2)-C6 fungal-type DNA-binding domain"/>
    <property type="match status" value="1"/>
</dbReference>
<dbReference type="GO" id="GO:0008270">
    <property type="term" value="F:zinc ion binding"/>
    <property type="evidence" value="ECO:0007669"/>
    <property type="project" value="InterPro"/>
</dbReference>
<dbReference type="GO" id="GO:0000981">
    <property type="term" value="F:DNA-binding transcription factor activity, RNA polymerase II-specific"/>
    <property type="evidence" value="ECO:0007669"/>
    <property type="project" value="InterPro"/>
</dbReference>
<dbReference type="InterPro" id="IPR001138">
    <property type="entry name" value="Zn2Cys6_DnaBD"/>
</dbReference>
<dbReference type="SMART" id="SM00066">
    <property type="entry name" value="GAL4"/>
    <property type="match status" value="1"/>
</dbReference>
<protein>
    <submittedName>
        <fullName evidence="7">Fungal-specific transcription factor domain-containing protein</fullName>
    </submittedName>
</protein>
<evidence type="ECO:0000256" key="1">
    <source>
        <dbReference type="ARBA" id="ARBA00004123"/>
    </source>
</evidence>
<organism evidence="7 8">
    <name type="scientific">Diplogelasinospora grovesii</name>
    <dbReference type="NCBI Taxonomy" id="303347"/>
    <lineage>
        <taxon>Eukaryota</taxon>
        <taxon>Fungi</taxon>
        <taxon>Dikarya</taxon>
        <taxon>Ascomycota</taxon>
        <taxon>Pezizomycotina</taxon>
        <taxon>Sordariomycetes</taxon>
        <taxon>Sordariomycetidae</taxon>
        <taxon>Sordariales</taxon>
        <taxon>Diplogelasinosporaceae</taxon>
        <taxon>Diplogelasinospora</taxon>
    </lineage>
</organism>
<dbReference type="CDD" id="cd12148">
    <property type="entry name" value="fungal_TF_MHR"/>
    <property type="match status" value="1"/>
</dbReference>
<keyword evidence="8" id="KW-1185">Reference proteome</keyword>
<accession>A0AAN6NE88</accession>
<reference evidence="8" key="1">
    <citation type="journal article" date="2023" name="Mol. Phylogenet. Evol.">
        <title>Genome-scale phylogeny and comparative genomics of the fungal order Sordariales.</title>
        <authorList>
            <person name="Hensen N."/>
            <person name="Bonometti L."/>
            <person name="Westerberg I."/>
            <person name="Brannstrom I.O."/>
            <person name="Guillou S."/>
            <person name="Cros-Aarteil S."/>
            <person name="Calhoun S."/>
            <person name="Haridas S."/>
            <person name="Kuo A."/>
            <person name="Mondo S."/>
            <person name="Pangilinan J."/>
            <person name="Riley R."/>
            <person name="LaButti K."/>
            <person name="Andreopoulos B."/>
            <person name="Lipzen A."/>
            <person name="Chen C."/>
            <person name="Yan M."/>
            <person name="Daum C."/>
            <person name="Ng V."/>
            <person name="Clum A."/>
            <person name="Steindorff A."/>
            <person name="Ohm R.A."/>
            <person name="Martin F."/>
            <person name="Silar P."/>
            <person name="Natvig D.O."/>
            <person name="Lalanne C."/>
            <person name="Gautier V."/>
            <person name="Ament-Velasquez S.L."/>
            <person name="Kruys A."/>
            <person name="Hutchinson M.I."/>
            <person name="Powell A.J."/>
            <person name="Barry K."/>
            <person name="Miller A.N."/>
            <person name="Grigoriev I.V."/>
            <person name="Debuchy R."/>
            <person name="Gladieux P."/>
            <person name="Hiltunen Thoren M."/>
            <person name="Johannesson H."/>
        </authorList>
    </citation>
    <scope>NUCLEOTIDE SEQUENCE [LARGE SCALE GENOMIC DNA]</scope>
    <source>
        <strain evidence="8">CBS 340.73</strain>
    </source>
</reference>
<sequence>MTGTSGDSNNSLLDTPESTHSTQALSQHPSGPPKRTRVLLSCAPCRVSKLKCDRQQPCGHCTRRGRIDGCAYAPRPQKSRPARSMAARLKRLEGMVREMMDPDESPQRQYQSEQQEQQPGAEGGDFQRGRARVVMGKGATTYVGATHFMAMLDDIEDLKSYFDDEEDPGEQSPNSQESQSPEIMLLPRGGRMDRQDILDVLPQRHIVDRLVQRYFTANSPSQHTVHRPTFVRQYNEFWLDPDKTPLDWVALLLLVLALGTFFSTFQAPHELENDSDVPPMERFRRYRAAAGWALVHSKYTCPGPMTLQPLLLYVEGEFLVNRAYQTTCYLLSSVCIRLMLKMGLHRDPSKLPNISPFDGEMRRRWWNLAIQIDLIVSFHMGLPSMIHGIESDTNLPRNLMDEDLSEDCAELPPSRPSSEYTSLTYPIWKSTICRIFGLVARQAHSLTLPTYNEVMKLDWILEDKWKQVPPFMVIKPLEDSITDPPSLINQRFGLGALYQKSRCVLHRRYLVEAAPKKEHAYSRRTCLEAALALLDYQSIIYQATLPGGMLRQNGWFITALAIHDFLIAAMIIYIICQNDNYSEVGENNGWVEPGTPLPNKEELRNKLRRSHRIWKTVAQDTPVVRKAAEILETMLRKTQVTNNLQNRQDVGRNIDATAFNNTRLEPITTPRLSMGSSSVIAGPAEQPQAAFSRNDLVPQPMPGPVVDTPWLELGTDLCEMDWTTFDTAIRGDNNGGPETGDDWMQQEPAAMNDLDFMAPGFWGSSK</sequence>
<dbReference type="PROSITE" id="PS00463">
    <property type="entry name" value="ZN2_CY6_FUNGAL_1"/>
    <property type="match status" value="1"/>
</dbReference>
<feature type="region of interest" description="Disordered" evidence="4">
    <location>
        <begin position="101"/>
        <end position="129"/>
    </location>
</feature>
<dbReference type="Pfam" id="PF00172">
    <property type="entry name" value="Zn_clus"/>
    <property type="match status" value="1"/>
</dbReference>
<keyword evidence="5" id="KW-0812">Transmembrane</keyword>
<dbReference type="GO" id="GO:0006351">
    <property type="term" value="P:DNA-templated transcription"/>
    <property type="evidence" value="ECO:0007669"/>
    <property type="project" value="InterPro"/>
</dbReference>
<comment type="subcellular location">
    <subcellularLocation>
        <location evidence="1">Nucleus</location>
    </subcellularLocation>
</comment>
<evidence type="ECO:0000256" key="5">
    <source>
        <dbReference type="SAM" id="Phobius"/>
    </source>
</evidence>
<feature type="domain" description="Zn(2)-C6 fungal-type" evidence="6">
    <location>
        <begin position="41"/>
        <end position="72"/>
    </location>
</feature>
<feature type="region of interest" description="Disordered" evidence="4">
    <location>
        <begin position="1"/>
        <end position="37"/>
    </location>
</feature>
<feature type="compositionally biased region" description="Low complexity" evidence="4">
    <location>
        <begin position="170"/>
        <end position="182"/>
    </location>
</feature>
<name>A0AAN6NE88_9PEZI</name>
<keyword evidence="2" id="KW-0479">Metal-binding</keyword>
<evidence type="ECO:0000256" key="3">
    <source>
        <dbReference type="ARBA" id="ARBA00023242"/>
    </source>
</evidence>
<evidence type="ECO:0000313" key="8">
    <source>
        <dbReference type="Proteomes" id="UP001303473"/>
    </source>
</evidence>
<evidence type="ECO:0000313" key="7">
    <source>
        <dbReference type="EMBL" id="KAK3944185.1"/>
    </source>
</evidence>
<dbReference type="InterPro" id="IPR050613">
    <property type="entry name" value="Sec_Metabolite_Reg"/>
</dbReference>
<dbReference type="SMART" id="SM00906">
    <property type="entry name" value="Fungal_trans"/>
    <property type="match status" value="1"/>
</dbReference>
<dbReference type="GO" id="GO:0003677">
    <property type="term" value="F:DNA binding"/>
    <property type="evidence" value="ECO:0007669"/>
    <property type="project" value="InterPro"/>
</dbReference>
<evidence type="ECO:0000256" key="4">
    <source>
        <dbReference type="SAM" id="MobiDB-lite"/>
    </source>
</evidence>
<dbReference type="EMBL" id="MU853761">
    <property type="protein sequence ID" value="KAK3944185.1"/>
    <property type="molecule type" value="Genomic_DNA"/>
</dbReference>
<dbReference type="PANTHER" id="PTHR31001:SF49">
    <property type="entry name" value="ZN(II)2CYS6 TRANSCRIPTION FACTOR (EUROFUNG)"/>
    <property type="match status" value="1"/>
</dbReference>
<feature type="transmembrane region" description="Helical" evidence="5">
    <location>
        <begin position="555"/>
        <end position="575"/>
    </location>
</feature>
<proteinExistence type="predicted"/>
<feature type="region of interest" description="Disordered" evidence="4">
    <location>
        <begin position="162"/>
        <end position="182"/>
    </location>
</feature>
<feature type="compositionally biased region" description="Polar residues" evidence="4">
    <location>
        <begin position="1"/>
        <end position="29"/>
    </location>
</feature>
<dbReference type="Pfam" id="PF04082">
    <property type="entry name" value="Fungal_trans"/>
    <property type="match status" value="1"/>
</dbReference>
<dbReference type="CDD" id="cd00067">
    <property type="entry name" value="GAL4"/>
    <property type="match status" value="1"/>
</dbReference>
<dbReference type="GO" id="GO:0005634">
    <property type="term" value="C:nucleus"/>
    <property type="evidence" value="ECO:0007669"/>
    <property type="project" value="UniProtKB-SubCell"/>
</dbReference>
<dbReference type="PROSITE" id="PS50048">
    <property type="entry name" value="ZN2_CY6_FUNGAL_2"/>
    <property type="match status" value="1"/>
</dbReference>
<dbReference type="PANTHER" id="PTHR31001">
    <property type="entry name" value="UNCHARACTERIZED TRANSCRIPTIONAL REGULATORY PROTEIN"/>
    <property type="match status" value="1"/>
</dbReference>
<evidence type="ECO:0000256" key="2">
    <source>
        <dbReference type="ARBA" id="ARBA00022723"/>
    </source>
</evidence>
<feature type="compositionally biased region" description="Low complexity" evidence="4">
    <location>
        <begin position="107"/>
        <end position="119"/>
    </location>
</feature>
<keyword evidence="5" id="KW-1133">Transmembrane helix</keyword>
<gene>
    <name evidence="7" type="ORF">QBC46DRAFT_252658</name>
</gene>
<comment type="caution">
    <text evidence="7">The sequence shown here is derived from an EMBL/GenBank/DDBJ whole genome shotgun (WGS) entry which is preliminary data.</text>
</comment>
<keyword evidence="5" id="KW-0472">Membrane</keyword>